<dbReference type="GO" id="GO:0000978">
    <property type="term" value="F:RNA polymerase II cis-regulatory region sequence-specific DNA binding"/>
    <property type="evidence" value="ECO:0007669"/>
    <property type="project" value="TreeGrafter"/>
</dbReference>
<evidence type="ECO:0000256" key="7">
    <source>
        <dbReference type="PROSITE-ProRule" id="PRU00042"/>
    </source>
</evidence>
<dbReference type="AlphaFoldDB" id="A0A9P0AKZ0"/>
<gene>
    <name evidence="9" type="ORF">MELIAE_LOCUS171</name>
</gene>
<organism evidence="9 10">
    <name type="scientific">Brassicogethes aeneus</name>
    <name type="common">Rape pollen beetle</name>
    <name type="synonym">Meligethes aeneus</name>
    <dbReference type="NCBI Taxonomy" id="1431903"/>
    <lineage>
        <taxon>Eukaryota</taxon>
        <taxon>Metazoa</taxon>
        <taxon>Ecdysozoa</taxon>
        <taxon>Arthropoda</taxon>
        <taxon>Hexapoda</taxon>
        <taxon>Insecta</taxon>
        <taxon>Pterygota</taxon>
        <taxon>Neoptera</taxon>
        <taxon>Endopterygota</taxon>
        <taxon>Coleoptera</taxon>
        <taxon>Polyphaga</taxon>
        <taxon>Cucujiformia</taxon>
        <taxon>Nitidulidae</taxon>
        <taxon>Meligethinae</taxon>
        <taxon>Brassicogethes</taxon>
    </lineage>
</organism>
<evidence type="ECO:0000259" key="8">
    <source>
        <dbReference type="PROSITE" id="PS50157"/>
    </source>
</evidence>
<keyword evidence="1" id="KW-0479">Metal-binding</keyword>
<dbReference type="InterPro" id="IPR036236">
    <property type="entry name" value="Znf_C2H2_sf"/>
</dbReference>
<keyword evidence="6" id="KW-0804">Transcription</keyword>
<dbReference type="Pfam" id="PF00096">
    <property type="entry name" value="zf-C2H2"/>
    <property type="match status" value="2"/>
</dbReference>
<keyword evidence="5" id="KW-0805">Transcription regulation</keyword>
<dbReference type="SUPFAM" id="SSF57667">
    <property type="entry name" value="beta-beta-alpha zinc fingers"/>
    <property type="match status" value="2"/>
</dbReference>
<evidence type="ECO:0000256" key="5">
    <source>
        <dbReference type="ARBA" id="ARBA00023015"/>
    </source>
</evidence>
<feature type="domain" description="C2H2-type" evidence="8">
    <location>
        <begin position="156"/>
        <end position="183"/>
    </location>
</feature>
<dbReference type="Proteomes" id="UP001154078">
    <property type="component" value="Chromosome 1"/>
</dbReference>
<accession>A0A9P0AKZ0</accession>
<keyword evidence="10" id="KW-1185">Reference proteome</keyword>
<sequence>MQNQEQVTNSPEQNVPNFFESWTKNEDEINNFFTNLMYDDKQSVNNFNYGVTQKSNHAANDVNVNNGYYFNGENLLPNERPTYIPIEQYIEPNQTLPTLGEYLPQNEEQIPNLIVERATAPELPAKFKCPFCDRSFTKVCYLSQHVNAQHNDQRQFKCSKCGKKFASQETLALHAEKHQGDKPHKCRVCPKQYNFRSDLNRHMFVHDRRNSPYICTSCGKGFARRDHFKNHCLSHERKAALYNVRRNMNQQQF</sequence>
<evidence type="ECO:0000256" key="6">
    <source>
        <dbReference type="ARBA" id="ARBA00023163"/>
    </source>
</evidence>
<evidence type="ECO:0000313" key="9">
    <source>
        <dbReference type="EMBL" id="CAH0545888.1"/>
    </source>
</evidence>
<name>A0A9P0AKZ0_BRAAE</name>
<dbReference type="EMBL" id="OV121132">
    <property type="protein sequence ID" value="CAH0545888.1"/>
    <property type="molecule type" value="Genomic_DNA"/>
</dbReference>
<evidence type="ECO:0000256" key="2">
    <source>
        <dbReference type="ARBA" id="ARBA00022737"/>
    </source>
</evidence>
<keyword evidence="3 7" id="KW-0863">Zinc-finger</keyword>
<dbReference type="InterPro" id="IPR013087">
    <property type="entry name" value="Znf_C2H2_type"/>
</dbReference>
<evidence type="ECO:0000256" key="1">
    <source>
        <dbReference type="ARBA" id="ARBA00022723"/>
    </source>
</evidence>
<dbReference type="FunFam" id="3.30.160.60:FF:000621">
    <property type="entry name" value="FLT3-interacting zinc finger 1"/>
    <property type="match status" value="1"/>
</dbReference>
<dbReference type="PROSITE" id="PS50157">
    <property type="entry name" value="ZINC_FINGER_C2H2_2"/>
    <property type="match status" value="4"/>
</dbReference>
<evidence type="ECO:0000256" key="3">
    <source>
        <dbReference type="ARBA" id="ARBA00022771"/>
    </source>
</evidence>
<dbReference type="SMART" id="SM00355">
    <property type="entry name" value="ZnF_C2H2"/>
    <property type="match status" value="4"/>
</dbReference>
<feature type="domain" description="C2H2-type" evidence="8">
    <location>
        <begin position="127"/>
        <end position="155"/>
    </location>
</feature>
<dbReference type="GO" id="GO:0008270">
    <property type="term" value="F:zinc ion binding"/>
    <property type="evidence" value="ECO:0007669"/>
    <property type="project" value="UniProtKB-KW"/>
</dbReference>
<keyword evidence="2" id="KW-0677">Repeat</keyword>
<proteinExistence type="predicted"/>
<dbReference type="PANTHER" id="PTHR23235">
    <property type="entry name" value="KRUEPPEL-LIKE TRANSCRIPTION FACTOR"/>
    <property type="match status" value="1"/>
</dbReference>
<reference evidence="9" key="1">
    <citation type="submission" date="2021-12" db="EMBL/GenBank/DDBJ databases">
        <authorList>
            <person name="King R."/>
        </authorList>
    </citation>
    <scope>NUCLEOTIDE SEQUENCE</scope>
</reference>
<dbReference type="PANTHER" id="PTHR23235:SF120">
    <property type="entry name" value="KRUPPEL-LIKE FACTOR 15"/>
    <property type="match status" value="1"/>
</dbReference>
<evidence type="ECO:0000313" key="10">
    <source>
        <dbReference type="Proteomes" id="UP001154078"/>
    </source>
</evidence>
<dbReference type="PROSITE" id="PS00028">
    <property type="entry name" value="ZINC_FINGER_C2H2_1"/>
    <property type="match status" value="4"/>
</dbReference>
<evidence type="ECO:0000256" key="4">
    <source>
        <dbReference type="ARBA" id="ARBA00022833"/>
    </source>
</evidence>
<feature type="domain" description="C2H2-type" evidence="8">
    <location>
        <begin position="213"/>
        <end position="240"/>
    </location>
</feature>
<feature type="domain" description="C2H2-type" evidence="8">
    <location>
        <begin position="184"/>
        <end position="211"/>
    </location>
</feature>
<dbReference type="GO" id="GO:0000981">
    <property type="term" value="F:DNA-binding transcription factor activity, RNA polymerase II-specific"/>
    <property type="evidence" value="ECO:0007669"/>
    <property type="project" value="TreeGrafter"/>
</dbReference>
<protein>
    <recommendedName>
        <fullName evidence="8">C2H2-type domain-containing protein</fullName>
    </recommendedName>
</protein>
<dbReference type="OrthoDB" id="7485326at2759"/>
<dbReference type="Gene3D" id="3.30.160.60">
    <property type="entry name" value="Classic Zinc Finger"/>
    <property type="match status" value="4"/>
</dbReference>
<keyword evidence="4" id="KW-0862">Zinc</keyword>